<feature type="domain" description="N-acetyltransferase" evidence="2">
    <location>
        <begin position="28"/>
        <end position="180"/>
    </location>
</feature>
<dbReference type="EMBL" id="HBFK01012745">
    <property type="protein sequence ID" value="CAD8741164.1"/>
    <property type="molecule type" value="Transcribed_RNA"/>
</dbReference>
<evidence type="ECO:0000256" key="1">
    <source>
        <dbReference type="SAM" id="MobiDB-lite"/>
    </source>
</evidence>
<dbReference type="PANTHER" id="PTHR47542:SF2">
    <property type="entry name" value="ACYL-COA N-ACYLTRANSFERASES (NAT) SUPERFAMILY PROTEIN"/>
    <property type="match status" value="1"/>
</dbReference>
<dbReference type="InterPro" id="IPR000182">
    <property type="entry name" value="GNAT_dom"/>
</dbReference>
<dbReference type="PANTHER" id="PTHR47542">
    <property type="entry name" value="ACYL-COA N-ACYLTRANSFERASES (NAT) SUPERFAMILY PROTEIN"/>
    <property type="match status" value="1"/>
</dbReference>
<organism evidence="3">
    <name type="scientific">Hemiselmis andersenii</name>
    <name type="common">Cryptophyte alga</name>
    <dbReference type="NCBI Taxonomy" id="464988"/>
    <lineage>
        <taxon>Eukaryota</taxon>
        <taxon>Cryptophyceae</taxon>
        <taxon>Cryptomonadales</taxon>
        <taxon>Hemiselmidaceae</taxon>
        <taxon>Hemiselmis</taxon>
    </lineage>
</organism>
<dbReference type="GO" id="GO:0016747">
    <property type="term" value="F:acyltransferase activity, transferring groups other than amino-acyl groups"/>
    <property type="evidence" value="ECO:0007669"/>
    <property type="project" value="InterPro"/>
</dbReference>
<gene>
    <name evidence="3" type="ORF">HAND1043_LOCUS7656</name>
</gene>
<accession>A0A6T8JDV4</accession>
<evidence type="ECO:0000259" key="2">
    <source>
        <dbReference type="PROSITE" id="PS51186"/>
    </source>
</evidence>
<dbReference type="CDD" id="cd04301">
    <property type="entry name" value="NAT_SF"/>
    <property type="match status" value="1"/>
</dbReference>
<dbReference type="Pfam" id="PF00583">
    <property type="entry name" value="Acetyltransf_1"/>
    <property type="match status" value="1"/>
</dbReference>
<dbReference type="SUPFAM" id="SSF55729">
    <property type="entry name" value="Acyl-CoA N-acyltransferases (Nat)"/>
    <property type="match status" value="1"/>
</dbReference>
<feature type="region of interest" description="Disordered" evidence="1">
    <location>
        <begin position="1"/>
        <end position="22"/>
    </location>
</feature>
<dbReference type="PROSITE" id="PS51186">
    <property type="entry name" value="GNAT"/>
    <property type="match status" value="1"/>
</dbReference>
<feature type="compositionally biased region" description="Pro residues" evidence="1">
    <location>
        <begin position="1"/>
        <end position="13"/>
    </location>
</feature>
<name>A0A6T8JDV4_HEMAN</name>
<reference evidence="3" key="1">
    <citation type="submission" date="2021-01" db="EMBL/GenBank/DDBJ databases">
        <authorList>
            <person name="Corre E."/>
            <person name="Pelletier E."/>
            <person name="Niang G."/>
            <person name="Scheremetjew M."/>
            <person name="Finn R."/>
            <person name="Kale V."/>
            <person name="Holt S."/>
            <person name="Cochrane G."/>
            <person name="Meng A."/>
            <person name="Brown T."/>
            <person name="Cohen L."/>
        </authorList>
    </citation>
    <scope>NUCLEOTIDE SEQUENCE</scope>
    <source>
        <strain evidence="3">CCMP441</strain>
    </source>
</reference>
<protein>
    <recommendedName>
        <fullName evidence="2">N-acetyltransferase domain-containing protein</fullName>
    </recommendedName>
</protein>
<evidence type="ECO:0000313" key="3">
    <source>
        <dbReference type="EMBL" id="CAD8741164.1"/>
    </source>
</evidence>
<dbReference type="AlphaFoldDB" id="A0A6T8JDV4"/>
<proteinExistence type="predicted"/>
<dbReference type="Gene3D" id="3.40.630.30">
    <property type="match status" value="1"/>
</dbReference>
<sequence>MPGNKRPPPPAPAPNSNLVGAQERSHEVKLLKAGDDKRVVALCATLERKTFPKHESLFEGFEKEVRRRNALLFYCEDSAGAVKGYLIVSWRLPPAPRGGNIEKVCVAERFRRTGVGRALCEAALAAMRDKGALEVLLHVDPGRVRAVALYEALGFVRTGPLIEGYYNNIRDGQRMTLALD</sequence>
<dbReference type="InterPro" id="IPR016181">
    <property type="entry name" value="Acyl_CoA_acyltransferase"/>
</dbReference>